<feature type="compositionally biased region" description="Basic and acidic residues" evidence="1">
    <location>
        <begin position="154"/>
        <end position="163"/>
    </location>
</feature>
<dbReference type="RefSeq" id="XP_012336654.1">
    <property type="nucleotide sequence ID" value="XM_012481231.1"/>
</dbReference>
<sequence length="321" mass="36862">MILPGNPAILISALCSWQYLYDATELSTPWNNLTSQNDTLRIRCGRLLMGETNVEALLEHNNTVPWDMFIGSVDENHETYLQDGSDVTKYNDSSNSRSRKSSPRDSSRKKSKSTMDRGNVDKSNESLNLNNFDDHQGKERFGGSTHFGSTESLLEGRSDHGNDVDEDVSASMLFDSRDSIFEKGAHDIFNNNQKVHKSANADSMESRLEERDDDGHFNSCQEITESMTFDSRDSLFEKRDDVDLEENNRMVEPSKYHNKHRRSSSKTSIDIEDEVFYYLEKIQQRNGFSGIHIGDFLENTIWVKYSEKYLPRLDQRGCYCP</sequence>
<gene>
    <name evidence="2" type="ORF">AK88_03620</name>
</gene>
<protein>
    <submittedName>
        <fullName evidence="2">Uncharacterized protein</fullName>
    </submittedName>
</protein>
<dbReference type="EMBL" id="KQ001687">
    <property type="protein sequence ID" value="KJP86708.1"/>
    <property type="molecule type" value="Genomic_DNA"/>
</dbReference>
<reference evidence="2 3" key="1">
    <citation type="submission" date="2014-03" db="EMBL/GenBank/DDBJ databases">
        <title>The Genome Sequence of Plasmodium fragile nilgiri.</title>
        <authorList>
            <consortium name="The Broad Institute Genomics Platform"/>
            <consortium name="The Broad Institute Genome Sequencing Center for Infectious Disease"/>
            <person name="Neafsey D."/>
            <person name="Duraisingh M."/>
            <person name="Young S.K."/>
            <person name="Zeng Q."/>
            <person name="Gargeya S."/>
            <person name="Abouelleil A."/>
            <person name="Alvarado L."/>
            <person name="Chapman S.B."/>
            <person name="Gainer-Dewar J."/>
            <person name="Goldberg J."/>
            <person name="Griggs A."/>
            <person name="Gujja S."/>
            <person name="Hansen M."/>
            <person name="Howarth C."/>
            <person name="Imamovic A."/>
            <person name="Larimer J."/>
            <person name="Pearson M."/>
            <person name="Poon T.W."/>
            <person name="Priest M."/>
            <person name="Roberts A."/>
            <person name="Saif S."/>
            <person name="Shea T."/>
            <person name="Sykes S."/>
            <person name="Wortman J."/>
            <person name="Nusbaum C."/>
            <person name="Birren B."/>
        </authorList>
    </citation>
    <scope>NUCLEOTIDE SEQUENCE [LARGE SCALE GENOMIC DNA]</scope>
    <source>
        <strain evidence="3">nilgiri</strain>
    </source>
</reference>
<proteinExistence type="predicted"/>
<keyword evidence="3" id="KW-1185">Reference proteome</keyword>
<dbReference type="AlphaFoldDB" id="A0A0D9QID9"/>
<dbReference type="VEuPathDB" id="PlasmoDB:AK88_03620"/>
<accession>A0A0D9QID9</accession>
<feature type="region of interest" description="Disordered" evidence="1">
    <location>
        <begin position="84"/>
        <end position="165"/>
    </location>
</feature>
<dbReference type="Proteomes" id="UP000054561">
    <property type="component" value="Unassembled WGS sequence"/>
</dbReference>
<evidence type="ECO:0000313" key="3">
    <source>
        <dbReference type="Proteomes" id="UP000054561"/>
    </source>
</evidence>
<dbReference type="GeneID" id="24268934"/>
<dbReference type="OrthoDB" id="389495at2759"/>
<name>A0A0D9QID9_PLAFR</name>
<feature type="compositionally biased region" description="Basic and acidic residues" evidence="1">
    <location>
        <begin position="102"/>
        <end position="124"/>
    </location>
</feature>
<evidence type="ECO:0000256" key="1">
    <source>
        <dbReference type="SAM" id="MobiDB-lite"/>
    </source>
</evidence>
<organism evidence="2 3">
    <name type="scientific">Plasmodium fragile</name>
    <dbReference type="NCBI Taxonomy" id="5857"/>
    <lineage>
        <taxon>Eukaryota</taxon>
        <taxon>Sar</taxon>
        <taxon>Alveolata</taxon>
        <taxon>Apicomplexa</taxon>
        <taxon>Aconoidasida</taxon>
        <taxon>Haemosporida</taxon>
        <taxon>Plasmodiidae</taxon>
        <taxon>Plasmodium</taxon>
        <taxon>Plasmodium (Plasmodium)</taxon>
    </lineage>
</organism>
<evidence type="ECO:0000313" key="2">
    <source>
        <dbReference type="EMBL" id="KJP86708.1"/>
    </source>
</evidence>
<feature type="compositionally biased region" description="Basic and acidic residues" evidence="1">
    <location>
        <begin position="132"/>
        <end position="141"/>
    </location>
</feature>